<evidence type="ECO:0000256" key="1">
    <source>
        <dbReference type="ARBA" id="ARBA00022741"/>
    </source>
</evidence>
<dbReference type="RefSeq" id="WP_091696952.1">
    <property type="nucleotide sequence ID" value="NZ_FPBF01000007.1"/>
</dbReference>
<gene>
    <name evidence="5" type="ORF">SAMN04489724_4174</name>
</gene>
<proteinExistence type="predicted"/>
<dbReference type="STRING" id="305507.SAMN04489724_4174"/>
<dbReference type="Proteomes" id="UP000199673">
    <property type="component" value="Unassembled WGS sequence"/>
</dbReference>
<evidence type="ECO:0000313" key="5">
    <source>
        <dbReference type="EMBL" id="SFU12976.1"/>
    </source>
</evidence>
<evidence type="ECO:0000256" key="2">
    <source>
        <dbReference type="ARBA" id="ARBA00022801"/>
    </source>
</evidence>
<feature type="domain" description="Carboxyltransferase" evidence="4">
    <location>
        <begin position="29"/>
        <end position="288"/>
    </location>
</feature>
<dbReference type="GO" id="GO:0005524">
    <property type="term" value="F:ATP binding"/>
    <property type="evidence" value="ECO:0007669"/>
    <property type="project" value="UniProtKB-KW"/>
</dbReference>
<protein>
    <submittedName>
        <fullName evidence="5">Biotin-dependent carboxylase uncharacterized domain-containing protein</fullName>
    </submittedName>
</protein>
<dbReference type="InterPro" id="IPR029000">
    <property type="entry name" value="Cyclophilin-like_dom_sf"/>
</dbReference>
<dbReference type="PANTHER" id="PTHR43309">
    <property type="entry name" value="5-OXOPROLINASE SUBUNIT C"/>
    <property type="match status" value="1"/>
</dbReference>
<evidence type="ECO:0000256" key="3">
    <source>
        <dbReference type="ARBA" id="ARBA00022840"/>
    </source>
</evidence>
<dbReference type="PANTHER" id="PTHR43309:SF3">
    <property type="entry name" value="5-OXOPROLINASE SUBUNIT C"/>
    <property type="match status" value="1"/>
</dbReference>
<dbReference type="EMBL" id="FPBF01000007">
    <property type="protein sequence ID" value="SFU12976.1"/>
    <property type="molecule type" value="Genomic_DNA"/>
</dbReference>
<dbReference type="Gene3D" id="2.40.100.10">
    <property type="entry name" value="Cyclophilin-like"/>
    <property type="match status" value="1"/>
</dbReference>
<name>A0A1I7DMY6_9BACT</name>
<dbReference type="InterPro" id="IPR052708">
    <property type="entry name" value="PxpC"/>
</dbReference>
<dbReference type="InterPro" id="IPR003778">
    <property type="entry name" value="CT_A_B"/>
</dbReference>
<dbReference type="AlphaFoldDB" id="A0A1I7DMY6"/>
<keyword evidence="1" id="KW-0547">Nucleotide-binding</keyword>
<reference evidence="6" key="1">
    <citation type="submission" date="2016-10" db="EMBL/GenBank/DDBJ databases">
        <authorList>
            <person name="Varghese N."/>
            <person name="Submissions S."/>
        </authorList>
    </citation>
    <scope>NUCLEOTIDE SEQUENCE [LARGE SCALE GENOMIC DNA]</scope>
    <source>
        <strain evidence="6">DSM 23445</strain>
    </source>
</reference>
<organism evidence="5 6">
    <name type="scientific">Algoriphagus locisalis</name>
    <dbReference type="NCBI Taxonomy" id="305507"/>
    <lineage>
        <taxon>Bacteria</taxon>
        <taxon>Pseudomonadati</taxon>
        <taxon>Bacteroidota</taxon>
        <taxon>Cytophagia</taxon>
        <taxon>Cytophagales</taxon>
        <taxon>Cyclobacteriaceae</taxon>
        <taxon>Algoriphagus</taxon>
    </lineage>
</organism>
<evidence type="ECO:0000259" key="4">
    <source>
        <dbReference type="SMART" id="SM00797"/>
    </source>
</evidence>
<dbReference type="GO" id="GO:0016787">
    <property type="term" value="F:hydrolase activity"/>
    <property type="evidence" value="ECO:0007669"/>
    <property type="project" value="UniProtKB-KW"/>
</dbReference>
<keyword evidence="2" id="KW-0378">Hydrolase</keyword>
<keyword evidence="3" id="KW-0067">ATP-binding</keyword>
<accession>A0A1I7DMY6</accession>
<dbReference type="Pfam" id="PF02626">
    <property type="entry name" value="CT_A_B"/>
    <property type="match status" value="1"/>
</dbReference>
<sequence length="289" mass="31881">MIRDIGYLKILKTGPGTSVQDSGRTGVAFYGVPISGALDQRSCGWANHLLQNQKGDAALEICQPGLKIQFDSPTLICLAGAKAEVKFNGNSISSYGLIEIQAYDQLEIGAFHEGSVLYLAIKNGFQSEQVLGSRSWMEGITANIYSKKGDQIPFFSNSETPKYTAAKPRWDFSWTQDMSLEVYPGPEWDLLDLKTQKKIQLNSFSVSSHKNRMAIQLTELLPHSLPEMLTAPVYPGTVQLTSGGKMIVLMKDAQVTGGYPRVLQLSEQAIDQISQKCPSDLIRFELKKP</sequence>
<evidence type="ECO:0000313" key="6">
    <source>
        <dbReference type="Proteomes" id="UP000199673"/>
    </source>
</evidence>
<dbReference type="OrthoDB" id="9782422at2"/>
<keyword evidence="6" id="KW-1185">Reference proteome</keyword>
<dbReference type="SMART" id="SM00797">
    <property type="entry name" value="AHS2"/>
    <property type="match status" value="1"/>
</dbReference>